<name>A0A843VG51_COLES</name>
<comment type="caution">
    <text evidence="2">The sequence shown here is derived from an EMBL/GenBank/DDBJ whole genome shotgun (WGS) entry which is preliminary data.</text>
</comment>
<accession>A0A843VG51</accession>
<reference evidence="2" key="1">
    <citation type="submission" date="2017-07" db="EMBL/GenBank/DDBJ databases">
        <title>Taro Niue Genome Assembly and Annotation.</title>
        <authorList>
            <person name="Atibalentja N."/>
            <person name="Keating K."/>
            <person name="Fields C.J."/>
        </authorList>
    </citation>
    <scope>NUCLEOTIDE SEQUENCE</scope>
    <source>
        <strain evidence="2">Niue_2</strain>
        <tissue evidence="2">Leaf</tissue>
    </source>
</reference>
<dbReference type="EMBL" id="NMUH01001786">
    <property type="protein sequence ID" value="MQL95368.1"/>
    <property type="molecule type" value="Genomic_DNA"/>
</dbReference>
<sequence length="358" mass="38905">MIEYGSFFTPGQSGESSSQQATTARGMQRGFQDLINSLFGYGYTQYVQLDYGPPAQSHEPEDKGRIKESLVRSLCSCVTAGWNPQGGSPRPNPFFFFLLPPSPSGHCISPPAVLFRINLVSERSSTSSTKPSPGQPSAPFPIRAESPVLRSRRTGPLCTPPVVRASPDASTATPPSSRVSAKAVLPRALDPPFVLVLLRGGSPRPNPFFFFLPPPSPSGHCISPPAVLFRINNCSSAPHIPPPRSPRHTSNGSRAVLLGSRSQAQLREGLGAWAWSQLQWLQVVPRAGNSRHGHERGWKPVSLPLIGMLGHFCRFLAFSSSSGVGQLEGSKPYGGGRQIREDSLRRQFDELLTREEIY</sequence>
<protein>
    <submittedName>
        <fullName evidence="2">Uncharacterized protein</fullName>
    </submittedName>
</protein>
<evidence type="ECO:0000256" key="1">
    <source>
        <dbReference type="SAM" id="MobiDB-lite"/>
    </source>
</evidence>
<gene>
    <name evidence="2" type="ORF">Taro_028037</name>
</gene>
<keyword evidence="3" id="KW-1185">Reference proteome</keyword>
<feature type="region of interest" description="Disordered" evidence="1">
    <location>
        <begin position="1"/>
        <end position="25"/>
    </location>
</feature>
<dbReference type="Proteomes" id="UP000652761">
    <property type="component" value="Unassembled WGS sequence"/>
</dbReference>
<feature type="region of interest" description="Disordered" evidence="1">
    <location>
        <begin position="124"/>
        <end position="178"/>
    </location>
</feature>
<organism evidence="2 3">
    <name type="scientific">Colocasia esculenta</name>
    <name type="common">Wild taro</name>
    <name type="synonym">Arum esculentum</name>
    <dbReference type="NCBI Taxonomy" id="4460"/>
    <lineage>
        <taxon>Eukaryota</taxon>
        <taxon>Viridiplantae</taxon>
        <taxon>Streptophyta</taxon>
        <taxon>Embryophyta</taxon>
        <taxon>Tracheophyta</taxon>
        <taxon>Spermatophyta</taxon>
        <taxon>Magnoliopsida</taxon>
        <taxon>Liliopsida</taxon>
        <taxon>Araceae</taxon>
        <taxon>Aroideae</taxon>
        <taxon>Colocasieae</taxon>
        <taxon>Colocasia</taxon>
    </lineage>
</organism>
<evidence type="ECO:0000313" key="2">
    <source>
        <dbReference type="EMBL" id="MQL95368.1"/>
    </source>
</evidence>
<proteinExistence type="predicted"/>
<dbReference type="AlphaFoldDB" id="A0A843VG51"/>
<feature type="compositionally biased region" description="Low complexity" evidence="1">
    <location>
        <begin position="165"/>
        <end position="177"/>
    </location>
</feature>
<feature type="compositionally biased region" description="Polar residues" evidence="1">
    <location>
        <begin position="9"/>
        <end position="25"/>
    </location>
</feature>
<evidence type="ECO:0000313" key="3">
    <source>
        <dbReference type="Proteomes" id="UP000652761"/>
    </source>
</evidence>